<comment type="catalytic activity">
    <reaction evidence="4">
        <text>a 5'-end (N(7)-methyl 5'-triphosphoguanosine)-ribonucleoside in snoRNA + S-adenosyl-L-methionine = a 5'-end (N(2),N(7)-dimethyl 5'-triphosphoguanosine)-ribonucleoside in snoRNA + S-adenosyl-L-homocysteine + H(+)</text>
        <dbReference type="Rhea" id="RHEA:78475"/>
        <dbReference type="Rhea" id="RHEA-COMP:19086"/>
        <dbReference type="Rhea" id="RHEA-COMP:19088"/>
        <dbReference type="ChEBI" id="CHEBI:15378"/>
        <dbReference type="ChEBI" id="CHEBI:57856"/>
        <dbReference type="ChEBI" id="CHEBI:59789"/>
        <dbReference type="ChEBI" id="CHEBI:156461"/>
        <dbReference type="ChEBI" id="CHEBI:172880"/>
    </reaction>
    <physiologicalReaction direction="left-to-right" evidence="4">
        <dbReference type="Rhea" id="RHEA:78476"/>
    </physiologicalReaction>
</comment>
<dbReference type="PROSITE" id="PS01159">
    <property type="entry name" value="WW_DOMAIN_1"/>
    <property type="match status" value="1"/>
</dbReference>
<dbReference type="PANTHER" id="PTHR14741:SF32">
    <property type="entry name" value="TRIMETHYLGUANOSINE SYNTHASE"/>
    <property type="match status" value="1"/>
</dbReference>
<protein>
    <recommendedName>
        <fullName evidence="1">Trimethylguanosine synthase</fullName>
    </recommendedName>
    <alternativeName>
        <fullName evidence="7">Cap-specific guanine-N(2) methyltransferase</fullName>
    </alternativeName>
</protein>
<dbReference type="Proteomes" id="UP000604825">
    <property type="component" value="Unassembled WGS sequence"/>
</dbReference>
<dbReference type="FunFam" id="3.40.50.150:FF:000305">
    <property type="entry name" value="S-adenosyl-L-methionine-dependent methyltransferase superfamily protein"/>
    <property type="match status" value="1"/>
</dbReference>
<keyword evidence="11" id="KW-1185">Reference proteome</keyword>
<gene>
    <name evidence="10" type="ORF">NCGR_LOCUS2054</name>
</gene>
<organism evidence="10 11">
    <name type="scientific">Miscanthus lutarioriparius</name>
    <dbReference type="NCBI Taxonomy" id="422564"/>
    <lineage>
        <taxon>Eukaryota</taxon>
        <taxon>Viridiplantae</taxon>
        <taxon>Streptophyta</taxon>
        <taxon>Embryophyta</taxon>
        <taxon>Tracheophyta</taxon>
        <taxon>Spermatophyta</taxon>
        <taxon>Magnoliopsida</taxon>
        <taxon>Liliopsida</taxon>
        <taxon>Poales</taxon>
        <taxon>Poaceae</taxon>
        <taxon>PACMAD clade</taxon>
        <taxon>Panicoideae</taxon>
        <taxon>Andropogonodae</taxon>
        <taxon>Andropogoneae</taxon>
        <taxon>Saccharinae</taxon>
        <taxon>Miscanthus</taxon>
    </lineage>
</organism>
<dbReference type="InterPro" id="IPR029063">
    <property type="entry name" value="SAM-dependent_MTases_sf"/>
</dbReference>
<dbReference type="Pfam" id="PF09445">
    <property type="entry name" value="Methyltransf_15"/>
    <property type="match status" value="1"/>
</dbReference>
<dbReference type="InterPro" id="IPR001202">
    <property type="entry name" value="WW_dom"/>
</dbReference>
<accession>A0A811MG04</accession>
<evidence type="ECO:0000256" key="3">
    <source>
        <dbReference type="ARBA" id="ARBA00047418"/>
    </source>
</evidence>
<dbReference type="CDD" id="cd00201">
    <property type="entry name" value="WW"/>
    <property type="match status" value="1"/>
</dbReference>
<comment type="similarity">
    <text evidence="2">Belongs to the methyltransferase superfamily. Trimethylguanosine synthase family.</text>
</comment>
<feature type="domain" description="WW" evidence="9">
    <location>
        <begin position="316"/>
        <end position="344"/>
    </location>
</feature>
<dbReference type="OrthoDB" id="194443at2759"/>
<name>A0A811MG04_9POAL</name>
<dbReference type="InterPro" id="IPR036020">
    <property type="entry name" value="WW_dom_sf"/>
</dbReference>
<dbReference type="GO" id="GO:0005634">
    <property type="term" value="C:nucleus"/>
    <property type="evidence" value="ECO:0007669"/>
    <property type="project" value="TreeGrafter"/>
</dbReference>
<dbReference type="GO" id="GO:0071164">
    <property type="term" value="F:RNA cap trimethylguanosine synthase activity"/>
    <property type="evidence" value="ECO:0007669"/>
    <property type="project" value="TreeGrafter"/>
</dbReference>
<dbReference type="Pfam" id="PF00397">
    <property type="entry name" value="WW"/>
    <property type="match status" value="1"/>
</dbReference>
<sequence length="669" mass="74303">MPATTEDSPAIRKLGQLFRLTEVYLWDDSYGAGPHHGQKNWRSAEGALVDSHTDKTCNEASNGTDKVGHSFVEDLELANLMGSLGLPVSFSTSKVNKNTGNKGKKKGRQAPLKAANTQINDAGRICANTEDRESTVESLDVMEHMHSCNLSGTPLGHNEPCIDDTDKMLREDSPCVEEQEESGCSTIYSADKAPGCDAKNQFTELGTFELSDNLGNPAKEEYSIQENQASDSVLLDSEEMSRHDCVGGESTHSCVGIYQEEIVSTREDQTSEETLSVPHDNNGVGREASLSLAEPSSIDEHAQNSANNFFYDYGEWRVVWDPFYSRYYFYNIQTQESTWYPPEGLEDFASYCSPDTTKELVELGSQCTSIALQENNLASDDNHLEAQEQDHCIHDLSDIPVEKPIYQSMITTSDKAQHTENKYSDSTTIVLEMNQEVASTKKKKRVRRSQSYHSCQDMAGDISSDIIKYWTQRYSLFSLFDSGIKMDEEGWFSVTPEPIAKHHASRVGAGVMIDCFTGVGGNAIQFATKCKHVIAVDIDPEKIDCAHNNASIYGVNDRIDFIVGDFVHIAPHLKGETAFMSPPWGGPDYAKVDVYDMKSMLMPCDGYSLFKLGTMIASRVVMFLPRNIDLNQLADMSLSVDPPWAVEVEKNFLNGKLKAITAYFEEQDG</sequence>
<feature type="region of interest" description="Disordered" evidence="8">
    <location>
        <begin position="265"/>
        <end position="287"/>
    </location>
</feature>
<evidence type="ECO:0000256" key="4">
    <source>
        <dbReference type="ARBA" id="ARBA00048740"/>
    </source>
</evidence>
<evidence type="ECO:0000256" key="8">
    <source>
        <dbReference type="SAM" id="MobiDB-lite"/>
    </source>
</evidence>
<feature type="region of interest" description="Disordered" evidence="8">
    <location>
        <begin position="92"/>
        <end position="113"/>
    </location>
</feature>
<evidence type="ECO:0000313" key="11">
    <source>
        <dbReference type="Proteomes" id="UP000604825"/>
    </source>
</evidence>
<dbReference type="PROSITE" id="PS50020">
    <property type="entry name" value="WW_DOMAIN_2"/>
    <property type="match status" value="1"/>
</dbReference>
<dbReference type="SUPFAM" id="SSF53335">
    <property type="entry name" value="S-adenosyl-L-methionine-dependent methyltransferases"/>
    <property type="match status" value="1"/>
</dbReference>
<comment type="catalytic activity">
    <reaction evidence="5">
        <text>a 5'-end (N(2),N(7)-dimethyl 5'-triphosphoguanosine)-ribonucleoside in snRNA + S-adenosyl-L-methionine = a 5'-end (N(2),N(2),N(7)-trimethyl 5'-triphosphoguanosine)-ribonucleoside in snRNA + S-adenosyl-L-homocysteine + H(+)</text>
        <dbReference type="Rhea" id="RHEA:78479"/>
        <dbReference type="Rhea" id="RHEA-COMP:19087"/>
        <dbReference type="Rhea" id="RHEA-COMP:19089"/>
        <dbReference type="ChEBI" id="CHEBI:15378"/>
        <dbReference type="ChEBI" id="CHEBI:57856"/>
        <dbReference type="ChEBI" id="CHEBI:59789"/>
        <dbReference type="ChEBI" id="CHEBI:167623"/>
        <dbReference type="ChEBI" id="CHEBI:172880"/>
    </reaction>
    <physiologicalReaction direction="left-to-right" evidence="5">
        <dbReference type="Rhea" id="RHEA:78480"/>
    </physiologicalReaction>
</comment>
<comment type="catalytic activity">
    <reaction evidence="3">
        <text>a 5'-end (N(2),N(7)-dimethyl 5'-triphosphoguanosine)-ribonucleoside in snoRNA + S-adenosyl-L-methionine = a 5'-end (N(2),N(2),N(7)-trimethyl 5'-triphosphoguanosine)-ribonucleoside in snoRNA + S-adenosyl-L-homocysteine + H(+)</text>
        <dbReference type="Rhea" id="RHEA:78507"/>
        <dbReference type="Rhea" id="RHEA-COMP:19088"/>
        <dbReference type="Rhea" id="RHEA-COMP:19090"/>
        <dbReference type="ChEBI" id="CHEBI:15378"/>
        <dbReference type="ChEBI" id="CHEBI:57856"/>
        <dbReference type="ChEBI" id="CHEBI:59789"/>
        <dbReference type="ChEBI" id="CHEBI:167623"/>
        <dbReference type="ChEBI" id="CHEBI:172880"/>
    </reaction>
    <physiologicalReaction direction="left-to-right" evidence="3">
        <dbReference type="Rhea" id="RHEA:78508"/>
    </physiologicalReaction>
</comment>
<dbReference type="SUPFAM" id="SSF51045">
    <property type="entry name" value="WW domain"/>
    <property type="match status" value="1"/>
</dbReference>
<evidence type="ECO:0000256" key="6">
    <source>
        <dbReference type="ARBA" id="ARBA00049075"/>
    </source>
</evidence>
<dbReference type="InterPro" id="IPR019012">
    <property type="entry name" value="RNA_cap_Gua-N2-MeTrfase"/>
</dbReference>
<dbReference type="AlphaFoldDB" id="A0A811MG04"/>
<proteinExistence type="inferred from homology"/>
<dbReference type="PANTHER" id="PTHR14741">
    <property type="entry name" value="S-ADENOSYLMETHIONINE-DEPENDENT METHYLTRANSFERASE RELATED"/>
    <property type="match status" value="1"/>
</dbReference>
<evidence type="ECO:0000256" key="2">
    <source>
        <dbReference type="ARBA" id="ARBA00025783"/>
    </source>
</evidence>
<comment type="catalytic activity">
    <reaction evidence="6">
        <text>a 5'-end (N(7)-methyl 5'-triphosphoguanosine)-ribonucleoside in snRNA + S-adenosyl-L-methionine = a 5'-end (N(2),N(7)-dimethyl 5'-triphosphoguanosine)-ribonucleoside in snRNA + S-adenosyl-L-homocysteine + H(+)</text>
        <dbReference type="Rhea" id="RHEA:78471"/>
        <dbReference type="Rhea" id="RHEA-COMP:19085"/>
        <dbReference type="Rhea" id="RHEA-COMP:19087"/>
        <dbReference type="ChEBI" id="CHEBI:15378"/>
        <dbReference type="ChEBI" id="CHEBI:57856"/>
        <dbReference type="ChEBI" id="CHEBI:59789"/>
        <dbReference type="ChEBI" id="CHEBI:156461"/>
        <dbReference type="ChEBI" id="CHEBI:172880"/>
    </reaction>
    <physiologicalReaction direction="left-to-right" evidence="6">
        <dbReference type="Rhea" id="RHEA:78472"/>
    </physiologicalReaction>
</comment>
<reference evidence="10" key="1">
    <citation type="submission" date="2020-10" db="EMBL/GenBank/DDBJ databases">
        <authorList>
            <person name="Han B."/>
            <person name="Lu T."/>
            <person name="Zhao Q."/>
            <person name="Huang X."/>
            <person name="Zhao Y."/>
        </authorList>
    </citation>
    <scope>NUCLEOTIDE SEQUENCE</scope>
</reference>
<evidence type="ECO:0000256" key="7">
    <source>
        <dbReference type="ARBA" id="ARBA00049790"/>
    </source>
</evidence>
<dbReference type="Gene3D" id="2.20.70.10">
    <property type="match status" value="1"/>
</dbReference>
<evidence type="ECO:0000256" key="5">
    <source>
        <dbReference type="ARBA" id="ARBA00048763"/>
    </source>
</evidence>
<evidence type="ECO:0000256" key="1">
    <source>
        <dbReference type="ARBA" id="ARBA00018517"/>
    </source>
</evidence>
<evidence type="ECO:0000259" key="9">
    <source>
        <dbReference type="PROSITE" id="PS50020"/>
    </source>
</evidence>
<dbReference type="Gene3D" id="3.40.50.150">
    <property type="entry name" value="Vaccinia Virus protein VP39"/>
    <property type="match status" value="1"/>
</dbReference>
<dbReference type="EMBL" id="CAJGYO010000001">
    <property type="protein sequence ID" value="CAD6203937.1"/>
    <property type="molecule type" value="Genomic_DNA"/>
</dbReference>
<dbReference type="CDD" id="cd02440">
    <property type="entry name" value="AdoMet_MTases"/>
    <property type="match status" value="1"/>
</dbReference>
<evidence type="ECO:0000313" key="10">
    <source>
        <dbReference type="EMBL" id="CAD6203937.1"/>
    </source>
</evidence>
<comment type="caution">
    <text evidence="10">The sequence shown here is derived from an EMBL/GenBank/DDBJ whole genome shotgun (WGS) entry which is preliminary data.</text>
</comment>